<gene>
    <name evidence="5" type="ORF">RM553_01950</name>
</gene>
<proteinExistence type="predicted"/>
<dbReference type="EMBL" id="JAVRHQ010000001">
    <property type="protein sequence ID" value="MDT0641584.1"/>
    <property type="molecule type" value="Genomic_DNA"/>
</dbReference>
<dbReference type="Pfam" id="PF14905">
    <property type="entry name" value="OMP_b-brl_3"/>
    <property type="match status" value="1"/>
</dbReference>
<evidence type="ECO:0000256" key="3">
    <source>
        <dbReference type="ARBA" id="ARBA00023237"/>
    </source>
</evidence>
<dbReference type="Gene3D" id="2.60.40.1120">
    <property type="entry name" value="Carboxypeptidase-like, regulatory domain"/>
    <property type="match status" value="1"/>
</dbReference>
<dbReference type="SUPFAM" id="SSF56935">
    <property type="entry name" value="Porins"/>
    <property type="match status" value="1"/>
</dbReference>
<evidence type="ECO:0000313" key="6">
    <source>
        <dbReference type="Proteomes" id="UP001262889"/>
    </source>
</evidence>
<comment type="subcellular location">
    <subcellularLocation>
        <location evidence="1">Cell outer membrane</location>
    </subcellularLocation>
</comment>
<feature type="domain" description="Outer membrane protein beta-barrel" evidence="4">
    <location>
        <begin position="403"/>
        <end position="800"/>
    </location>
</feature>
<dbReference type="SUPFAM" id="SSF49464">
    <property type="entry name" value="Carboxypeptidase regulatory domain-like"/>
    <property type="match status" value="1"/>
</dbReference>
<organism evidence="5 6">
    <name type="scientific">Autumnicola tepida</name>
    <dbReference type="NCBI Taxonomy" id="3075595"/>
    <lineage>
        <taxon>Bacteria</taxon>
        <taxon>Pseudomonadati</taxon>
        <taxon>Bacteroidota</taxon>
        <taxon>Flavobacteriia</taxon>
        <taxon>Flavobacteriales</taxon>
        <taxon>Flavobacteriaceae</taxon>
        <taxon>Autumnicola</taxon>
    </lineage>
</organism>
<name>A0ABU3C5H2_9FLAO</name>
<evidence type="ECO:0000313" key="5">
    <source>
        <dbReference type="EMBL" id="MDT0641584.1"/>
    </source>
</evidence>
<dbReference type="Pfam" id="PF13715">
    <property type="entry name" value="CarbopepD_reg_2"/>
    <property type="match status" value="1"/>
</dbReference>
<dbReference type="InterPro" id="IPR036942">
    <property type="entry name" value="Beta-barrel_TonB_sf"/>
</dbReference>
<reference evidence="5 6" key="1">
    <citation type="submission" date="2023-09" db="EMBL/GenBank/DDBJ databases">
        <authorList>
            <person name="Rey-Velasco X."/>
        </authorList>
    </citation>
    <scope>NUCLEOTIDE SEQUENCE [LARGE SCALE GENOMIC DNA]</scope>
    <source>
        <strain evidence="5 6">F363</strain>
    </source>
</reference>
<dbReference type="PANTHER" id="PTHR40980:SF4">
    <property type="entry name" value="TONB-DEPENDENT RECEPTOR-LIKE BETA-BARREL DOMAIN-CONTAINING PROTEIN"/>
    <property type="match status" value="1"/>
</dbReference>
<evidence type="ECO:0000259" key="4">
    <source>
        <dbReference type="Pfam" id="PF14905"/>
    </source>
</evidence>
<dbReference type="Proteomes" id="UP001262889">
    <property type="component" value="Unassembled WGS sequence"/>
</dbReference>
<dbReference type="RefSeq" id="WP_311533292.1">
    <property type="nucleotide sequence ID" value="NZ_JAVRHQ010000001.1"/>
</dbReference>
<evidence type="ECO:0000256" key="2">
    <source>
        <dbReference type="ARBA" id="ARBA00023136"/>
    </source>
</evidence>
<keyword evidence="6" id="KW-1185">Reference proteome</keyword>
<dbReference type="InterPro" id="IPR008969">
    <property type="entry name" value="CarboxyPept-like_regulatory"/>
</dbReference>
<accession>A0ABU3C5H2</accession>
<evidence type="ECO:0000256" key="1">
    <source>
        <dbReference type="ARBA" id="ARBA00004442"/>
    </source>
</evidence>
<sequence>MSKNAKKCGFPTIIMWYFQTQMSLEEFNFRLTFKSRMRIKNLIPTLIMLFPLLTFSQIQISGEVYDTNDKPISFANVVLFDADNQLIAGEITNDDGEYFIKTSPGNYILQISFIGYKKWNDTIEVTKDINLGKINLNDDPNLLNEVTIKGKKPLIEREVDRLVFNVENSIASQGMSALDALSNTPLVRIQNENVSIVGKGNIILMINDRILHLSGNELTSYLQSLRSDNIASIEVITTPPSRYSAQGNSGIINIILKKNQNLGWNGNLNSSYQKTSYDGFGSGATINYQSNSISSSLKLRQNEYSVKPVGSRNLIGENNSIYTSEVRKDNSETLGLNYSFDLKINKNQNIGVIYDFNNRNQAIDASGISRYESHGAIDSILSTFQQQRWETSTHTLNAYYDIQLDTTGKRINITGNYLRNSPDKVNDFETISDNGKNASIVRNSSYLDYNIYSGQADITLPYQFGTVESGIKYTSFENNSNVDYYNVINSNYVIDPEKSNAFDYNEKNYAAYISWQKDFNDQWSAKSGLRYEYTTLIGTSPEQNNDIINNSYGRLFPTAYVQYQPSMENSFTLSYSKRIDRPSFQSLNPFRWYTNPYTYFTGTPTLRPTFSDNLEFTYTFRNKLSSSFYYQYSKNGISNIARLNNGIYTNVIENSFDENKLGLQINYNDRYFNAWEISFSATGTYTATEPIIQEAEGLNVNSFSYSLYNTITLNTDETWFLLLNYWHDLPYVYANINIESQLNFSPGVKASFLNKKLTASAVITDLFKTFESNGYSYNSGYRSEFTSYFDRRRLVISLSYSFGNNKVNGNKKNIQFNEKSRAN</sequence>
<dbReference type="InterPro" id="IPR041700">
    <property type="entry name" value="OMP_b-brl_3"/>
</dbReference>
<dbReference type="Gene3D" id="2.40.170.20">
    <property type="entry name" value="TonB-dependent receptor, beta-barrel domain"/>
    <property type="match status" value="1"/>
</dbReference>
<comment type="caution">
    <text evidence="5">The sequence shown here is derived from an EMBL/GenBank/DDBJ whole genome shotgun (WGS) entry which is preliminary data.</text>
</comment>
<dbReference type="PANTHER" id="PTHR40980">
    <property type="entry name" value="PLUG DOMAIN-CONTAINING PROTEIN"/>
    <property type="match status" value="1"/>
</dbReference>
<keyword evidence="2" id="KW-0472">Membrane</keyword>
<keyword evidence="3" id="KW-0998">Cell outer membrane</keyword>
<protein>
    <submittedName>
        <fullName evidence="5">Outer membrane beta-barrel family protein</fullName>
    </submittedName>
</protein>